<accession>A0A4R1FUY6</accession>
<name>A0A4R1FUY6_9NOCA</name>
<dbReference type="SUPFAM" id="SSF53706">
    <property type="entry name" value="Formate dehydrogenase/DMSO reductase, domains 1-3"/>
    <property type="match status" value="1"/>
</dbReference>
<evidence type="ECO:0000259" key="5">
    <source>
        <dbReference type="PROSITE" id="PS51669"/>
    </source>
</evidence>
<dbReference type="STRING" id="1210063.GCA_001612665_01358"/>
<evidence type="ECO:0000256" key="4">
    <source>
        <dbReference type="ARBA" id="ARBA00023014"/>
    </source>
</evidence>
<keyword evidence="3" id="KW-0408">Iron</keyword>
<dbReference type="Proteomes" id="UP000294856">
    <property type="component" value="Unassembled WGS sequence"/>
</dbReference>
<dbReference type="PANTHER" id="PTHR43742:SF2">
    <property type="entry name" value="ASSIMILATORY NITRATE REDUCTASE CATALYTIC SUBUNIT"/>
    <property type="match status" value="1"/>
</dbReference>
<dbReference type="Gene3D" id="3.40.50.740">
    <property type="match status" value="1"/>
</dbReference>
<reference evidence="6 7" key="1">
    <citation type="submission" date="2019-03" db="EMBL/GenBank/DDBJ databases">
        <title>Genomic Encyclopedia of Type Strains, Phase IV (KMG-IV): sequencing the most valuable type-strain genomes for metagenomic binning, comparative biology and taxonomic classification.</title>
        <authorList>
            <person name="Goeker M."/>
        </authorList>
    </citation>
    <scope>NUCLEOTIDE SEQUENCE [LARGE SCALE GENOMIC DNA]</scope>
    <source>
        <strain evidence="6 7">DSM 44684</strain>
    </source>
</reference>
<dbReference type="GO" id="GO:0016491">
    <property type="term" value="F:oxidoreductase activity"/>
    <property type="evidence" value="ECO:0007669"/>
    <property type="project" value="InterPro"/>
</dbReference>
<dbReference type="SMART" id="SM00926">
    <property type="entry name" value="Molybdop_Fe4S4"/>
    <property type="match status" value="1"/>
</dbReference>
<comment type="caution">
    <text evidence="6">The sequence shown here is derived from an EMBL/GenBank/DDBJ whole genome shotgun (WGS) entry which is preliminary data.</text>
</comment>
<dbReference type="PANTHER" id="PTHR43742">
    <property type="entry name" value="TRIMETHYLAMINE-N-OXIDE REDUCTASE"/>
    <property type="match status" value="1"/>
</dbReference>
<evidence type="ECO:0000256" key="2">
    <source>
        <dbReference type="ARBA" id="ARBA00022723"/>
    </source>
</evidence>
<dbReference type="Gene3D" id="2.20.25.90">
    <property type="entry name" value="ADC-like domains"/>
    <property type="match status" value="1"/>
</dbReference>
<dbReference type="GO" id="GO:0051536">
    <property type="term" value="F:iron-sulfur cluster binding"/>
    <property type="evidence" value="ECO:0007669"/>
    <property type="project" value="UniProtKB-KW"/>
</dbReference>
<dbReference type="GO" id="GO:0043546">
    <property type="term" value="F:molybdopterin cofactor binding"/>
    <property type="evidence" value="ECO:0007669"/>
    <property type="project" value="InterPro"/>
</dbReference>
<keyword evidence="4" id="KW-0411">Iron-sulfur</keyword>
<dbReference type="SUPFAM" id="SSF50692">
    <property type="entry name" value="ADC-like"/>
    <property type="match status" value="1"/>
</dbReference>
<dbReference type="AlphaFoldDB" id="A0A4R1FUY6"/>
<gene>
    <name evidence="6" type="ORF">DFR71_3700</name>
</gene>
<evidence type="ECO:0000313" key="6">
    <source>
        <dbReference type="EMBL" id="TCJ97654.1"/>
    </source>
</evidence>
<feature type="domain" description="4Fe-4S Mo/W bis-MGD-type" evidence="5">
    <location>
        <begin position="10"/>
        <end position="66"/>
    </location>
</feature>
<dbReference type="InterPro" id="IPR006657">
    <property type="entry name" value="MoPterin_dinucl-bd_dom"/>
</dbReference>
<dbReference type="Gene3D" id="2.40.40.20">
    <property type="match status" value="1"/>
</dbReference>
<proteinExistence type="inferred from homology"/>
<comment type="similarity">
    <text evidence="1">Belongs to the prokaryotic molybdopterin-containing oxidoreductase family.</text>
</comment>
<dbReference type="InterPro" id="IPR006963">
    <property type="entry name" value="Mopterin_OxRdtase_4Fe-4S_dom"/>
</dbReference>
<sequence length="723" mass="77898">MTSGTAPLPVVEAKTFCGICEASCGLIATIDNDRVTELRPDPDHPTSRGFACSKGVMFHHVAADPDRVLHPMRRKTDGSFARATWEEALDDVGRRLESIQRAHGNESIGIAYGNPVAWSFAAAVTASGLATSLGTRHLYSSASVDVNNYFAAADLLYGNTLIYPLPDFVATDFALIIGANPVVSHGSMVTTGRIRDVLVGIPERGGRVVVVDPRRSETAQLFEHLPIRAGADPWLLAAMLRVIFDEDLIDVSVVRAQTSGIAGLRDMVARFDLDRAAVETGIDAAVIAELARALATARTACVYGRCGASLGRYSTLTKFLLDALAIVTGNLDRRGGMVFGHSMIEAKGTGDLGGSGRNRWKTRVRGVGEVNGTAPMACMAEEITTPGKGRLRALIALSTNFVSSAPGSSQTIAALDELELMVSLDPYLTETSSRAHWVLPPTVWLEREHLPIFTQTQSTVPNAQWVAPLVPAPGEARDDAWILEQIAHRIGETTLGIPGAKLLARIGIRFSPAQLIDLAVRLGPHGDLFGLRRKGLSRRKLMATEGAVKLADDCPVGVFDAKIQHTDRRVHLLHAEIGSEIDRLIDGIDDPRYPLRLFSVRELRSHNSWLHNIPRLMSGDRRCRALMSPTDAAAAGLHDRDDVTIVSAWGEVRVPMVVTDEIADGSVGLTHGWGHEGGWRTAIAAGGANYNVLTPNDTNQIDRPSGNAFLNGIPVTVTRSDER</sequence>
<dbReference type="Pfam" id="PF01568">
    <property type="entry name" value="Molydop_binding"/>
    <property type="match status" value="1"/>
</dbReference>
<organism evidence="6 7">
    <name type="scientific">Nocardia alba</name>
    <dbReference type="NCBI Taxonomy" id="225051"/>
    <lineage>
        <taxon>Bacteria</taxon>
        <taxon>Bacillati</taxon>
        <taxon>Actinomycetota</taxon>
        <taxon>Actinomycetes</taxon>
        <taxon>Mycobacteriales</taxon>
        <taxon>Nocardiaceae</taxon>
        <taxon>Nocardia</taxon>
    </lineage>
</organism>
<dbReference type="InterPro" id="IPR006656">
    <property type="entry name" value="Mopterin_OxRdtase"/>
</dbReference>
<dbReference type="InterPro" id="IPR050612">
    <property type="entry name" value="Prok_Mopterin_Oxidored"/>
</dbReference>
<keyword evidence="7" id="KW-1185">Reference proteome</keyword>
<dbReference type="Pfam" id="PF04879">
    <property type="entry name" value="Molybdop_Fe4S4"/>
    <property type="match status" value="1"/>
</dbReference>
<keyword evidence="2" id="KW-0479">Metal-binding</keyword>
<protein>
    <submittedName>
        <fullName evidence="6">Formate dehydrogenase</fullName>
    </submittedName>
</protein>
<dbReference type="Pfam" id="PF00384">
    <property type="entry name" value="Molybdopterin"/>
    <property type="match status" value="1"/>
</dbReference>
<dbReference type="EMBL" id="SMFR01000002">
    <property type="protein sequence ID" value="TCJ97654.1"/>
    <property type="molecule type" value="Genomic_DNA"/>
</dbReference>
<dbReference type="Gene3D" id="3.40.228.10">
    <property type="entry name" value="Dimethylsulfoxide Reductase, domain 2"/>
    <property type="match status" value="1"/>
</dbReference>
<dbReference type="GO" id="GO:0046872">
    <property type="term" value="F:metal ion binding"/>
    <property type="evidence" value="ECO:0007669"/>
    <property type="project" value="UniProtKB-KW"/>
</dbReference>
<dbReference type="InterPro" id="IPR009010">
    <property type="entry name" value="Asp_de-COase-like_dom_sf"/>
</dbReference>
<dbReference type="PROSITE" id="PS51669">
    <property type="entry name" value="4FE4S_MOW_BIS_MGD"/>
    <property type="match status" value="1"/>
</dbReference>
<dbReference type="OrthoDB" id="7376058at2"/>
<evidence type="ECO:0000256" key="3">
    <source>
        <dbReference type="ARBA" id="ARBA00023004"/>
    </source>
</evidence>
<evidence type="ECO:0000313" key="7">
    <source>
        <dbReference type="Proteomes" id="UP000294856"/>
    </source>
</evidence>
<evidence type="ECO:0000256" key="1">
    <source>
        <dbReference type="ARBA" id="ARBA00010312"/>
    </source>
</evidence>